<keyword evidence="6" id="KW-1185">Reference proteome</keyword>
<name>A0A197KBP8_9FUNG</name>
<dbReference type="Proteomes" id="UP000078512">
    <property type="component" value="Unassembled WGS sequence"/>
</dbReference>
<dbReference type="OrthoDB" id="20729at2759"/>
<dbReference type="PANTHER" id="PTHR21583">
    <property type="entry name" value="ELYS PROTEIN"/>
    <property type="match status" value="1"/>
</dbReference>
<dbReference type="PANTHER" id="PTHR21583:SF8">
    <property type="entry name" value="PROTEIN ELYS"/>
    <property type="match status" value="1"/>
</dbReference>
<dbReference type="GO" id="GO:0005634">
    <property type="term" value="C:nucleus"/>
    <property type="evidence" value="ECO:0007669"/>
    <property type="project" value="UniProtKB-SubCell"/>
</dbReference>
<dbReference type="Pfam" id="PF13934">
    <property type="entry name" value="ELYS"/>
    <property type="match status" value="1"/>
</dbReference>
<feature type="region of interest" description="Disordered" evidence="3">
    <location>
        <begin position="149"/>
        <end position="240"/>
    </location>
</feature>
<dbReference type="STRING" id="1314771.A0A197KBP8"/>
<feature type="compositionally biased region" description="Polar residues" evidence="3">
    <location>
        <begin position="832"/>
        <end position="850"/>
    </location>
</feature>
<dbReference type="AlphaFoldDB" id="A0A197KBP8"/>
<evidence type="ECO:0000256" key="1">
    <source>
        <dbReference type="ARBA" id="ARBA00004123"/>
    </source>
</evidence>
<dbReference type="InterPro" id="IPR025151">
    <property type="entry name" value="ELYS_dom"/>
</dbReference>
<evidence type="ECO:0000313" key="5">
    <source>
        <dbReference type="EMBL" id="OAQ34111.1"/>
    </source>
</evidence>
<feature type="region of interest" description="Disordered" evidence="3">
    <location>
        <begin position="821"/>
        <end position="852"/>
    </location>
</feature>
<feature type="compositionally biased region" description="Polar residues" evidence="3">
    <location>
        <begin position="205"/>
        <end position="214"/>
    </location>
</feature>
<feature type="compositionally biased region" description="Low complexity" evidence="3">
    <location>
        <begin position="187"/>
        <end position="198"/>
    </location>
</feature>
<reference evidence="5 6" key="1">
    <citation type="submission" date="2016-05" db="EMBL/GenBank/DDBJ databases">
        <title>Genome sequencing reveals origins of a unique bacterial endosymbiosis in the earliest lineages of terrestrial Fungi.</title>
        <authorList>
            <consortium name="DOE Joint Genome Institute"/>
            <person name="Uehling J."/>
            <person name="Gryganskyi A."/>
            <person name="Hameed K."/>
            <person name="Tschaplinski T."/>
            <person name="Misztal P."/>
            <person name="Wu S."/>
            <person name="Desiro A."/>
            <person name="Vande Pol N."/>
            <person name="Du Z.-Y."/>
            <person name="Zienkiewicz A."/>
            <person name="Zienkiewicz K."/>
            <person name="Morin E."/>
            <person name="Tisserant E."/>
            <person name="Splivallo R."/>
            <person name="Hainaut M."/>
            <person name="Henrissat B."/>
            <person name="Ohm R."/>
            <person name="Kuo A."/>
            <person name="Yan J."/>
            <person name="Lipzen A."/>
            <person name="Nolan M."/>
            <person name="Labutti K."/>
            <person name="Barry K."/>
            <person name="Goldstein A."/>
            <person name="Labbe J."/>
            <person name="Schadt C."/>
            <person name="Tuskan G."/>
            <person name="Grigoriev I."/>
            <person name="Martin F."/>
            <person name="Vilgalys R."/>
            <person name="Bonito G."/>
        </authorList>
    </citation>
    <scope>NUCLEOTIDE SEQUENCE [LARGE SCALE GENOMIC DNA]</scope>
    <source>
        <strain evidence="5 6">AG-77</strain>
    </source>
</reference>
<feature type="region of interest" description="Disordered" evidence="3">
    <location>
        <begin position="960"/>
        <end position="1012"/>
    </location>
</feature>
<proteinExistence type="predicted"/>
<evidence type="ECO:0000256" key="3">
    <source>
        <dbReference type="SAM" id="MobiDB-lite"/>
    </source>
</evidence>
<dbReference type="EMBL" id="KV442018">
    <property type="protein sequence ID" value="OAQ34111.1"/>
    <property type="molecule type" value="Genomic_DNA"/>
</dbReference>
<evidence type="ECO:0000256" key="2">
    <source>
        <dbReference type="ARBA" id="ARBA00023242"/>
    </source>
</evidence>
<protein>
    <recommendedName>
        <fullName evidence="4">ELYS-like domain-containing protein</fullName>
    </recommendedName>
</protein>
<gene>
    <name evidence="5" type="ORF">K457DRAFT_152289</name>
</gene>
<sequence length="1012" mass="113834">MSHPTEFRPVAHEFFSEGFHGAAFIGAKAADAFWFYRFDSSFIEVRDTFTCHDKVFASLSTADIKQRFRHLLKSDKIQIVNVQDAYVGESHTIVFVVREGDEDRDHVFIWNLLTLQLQWLVSPPRLLTAATVTPQQAIMVRHRLVKSWGKPQSRPHSLRLSTSSFSSSSFSPTSPSSSVPPLISPGSARSSRSSSSSSFHLQKGYQGSASPTSADQDEEQEEDNGEDNQSQSKSRIQNNRRQLLVLGHRNGWMTMYKFTVSVTGQVSCNKEPEHEKWLEDGSITCLATLSNKNTGARPVIVAGTSAGKVVVIRYDDAQEGNKLESLMTIKDLHSKTLPITNLTLELTKDDGLDLLIVGQGSWPGSSKESNESPAVSMYYLRLQKSDSRLLGYLRPPTVEGEVSTGGSTLTTTVSEDANGRRVHCIFSTDFENAPSLTHLATVQINQNDVPEPDVTSMDDVGGGTLLDVSPQTNSYELMVLYLSKLVSYVKAADIESNRLESEWAEGTEASESARRDVAPHYNTFFQEKAKFTYSDSELAEIEQRRKQLGGKLFYDRLLEFVELDVGMLYPPKNHAQQRNLWTNIYFNGDLEADNRNCLAYYLLKNQHGDISEQFLREYRIPSKFVDLINGFWALDHFDFKTAVLYLSRPGLTVDWIEDVIDAIAAHGSPQLARQFLVAADLDYTSERFIDVKMKILVETDFTDAFYYQRSPAVTSHHPAIEGQQVDDPTDRKERLFTALLDHCFLEKPNRKAIQVLSQLTMNEIEEQMFIQYCDGHSGLTREVGQEFLIMYYVNRSRYMEAIRMHRKRLFVEREKDEAEKFHRDAINRRNSRQLGGNQNAGSSSQPTLSRSQKRQILIDQLMKVLPAPQRLILELEKEQSSHTTASAKARTALSSHLTFNTGRDVQVDRREGDVKKRKQQKAELASGSKGILLALLDQTDAPSTGLKGLDLDWVTRSLTGEEKKHEAEGGDLGSSDTMSVDDDDEPEIAANGVHDTDKPKVSTVEIMDLDSD</sequence>
<comment type="subcellular location">
    <subcellularLocation>
        <location evidence="1">Nucleus</location>
    </subcellularLocation>
</comment>
<organism evidence="5 6">
    <name type="scientific">Linnemannia elongata AG-77</name>
    <dbReference type="NCBI Taxonomy" id="1314771"/>
    <lineage>
        <taxon>Eukaryota</taxon>
        <taxon>Fungi</taxon>
        <taxon>Fungi incertae sedis</taxon>
        <taxon>Mucoromycota</taxon>
        <taxon>Mortierellomycotina</taxon>
        <taxon>Mortierellomycetes</taxon>
        <taxon>Mortierellales</taxon>
        <taxon>Mortierellaceae</taxon>
        <taxon>Linnemannia</taxon>
    </lineage>
</organism>
<dbReference type="InterPro" id="IPR052620">
    <property type="entry name" value="ELYS/MEL-28_NucAsmblyFactor"/>
</dbReference>
<keyword evidence="2" id="KW-0539">Nucleus</keyword>
<accession>A0A197KBP8</accession>
<feature type="domain" description="ELYS-like" evidence="4">
    <location>
        <begin position="551"/>
        <end position="774"/>
    </location>
</feature>
<feature type="compositionally biased region" description="Acidic residues" evidence="3">
    <location>
        <begin position="215"/>
        <end position="226"/>
    </location>
</feature>
<evidence type="ECO:0000313" key="6">
    <source>
        <dbReference type="Proteomes" id="UP000078512"/>
    </source>
</evidence>
<evidence type="ECO:0000259" key="4">
    <source>
        <dbReference type="Pfam" id="PF13934"/>
    </source>
</evidence>
<feature type="compositionally biased region" description="Low complexity" evidence="3">
    <location>
        <begin position="161"/>
        <end position="177"/>
    </location>
</feature>